<name>A0A0K0JV77_BRUMA</name>
<dbReference type="OrthoDB" id="5834200at2759"/>
<keyword evidence="3" id="KW-1185">Reference proteome</keyword>
<evidence type="ECO:0000313" key="2">
    <source>
        <dbReference type="EMBL" id="VIP00357.1"/>
    </source>
</evidence>
<reference evidence="4" key="4">
    <citation type="submission" date="2019-12" db="UniProtKB">
        <authorList>
            <consortium name="WormBaseParasite"/>
        </authorList>
    </citation>
    <scope>IDENTIFICATION</scope>
</reference>
<dbReference type="WormBase" id="Bm8236">
    <property type="protein sequence ID" value="BM24695"/>
    <property type="gene ID" value="WBGene00228497"/>
</dbReference>
<reference evidence="2" key="3">
    <citation type="submission" date="2019-04" db="EMBL/GenBank/DDBJ databases">
        <authorList>
            <person name="Howe K."/>
            <person name="Paulini M."/>
            <person name="Williams G."/>
        </authorList>
    </citation>
    <scope>NUCLEOTIDE SEQUENCE [LARGE SCALE GENOMIC DNA]</scope>
    <source>
        <strain evidence="2">FR3</strain>
    </source>
</reference>
<reference evidence="1 3" key="1">
    <citation type="journal article" date="2007" name="Science">
        <title>Draft genome of the filarial nematode parasite Brugia malayi.</title>
        <authorList>
            <person name="Ghedin E."/>
            <person name="Wang S."/>
            <person name="Spiro D."/>
            <person name="Caler E."/>
            <person name="Zhao Q."/>
            <person name="Crabtree J."/>
            <person name="Allen J.E."/>
            <person name="Delcher A.L."/>
            <person name="Guiliano D.B."/>
            <person name="Miranda-Saavedra D."/>
            <person name="Angiuoli S.V."/>
            <person name="Creasy T."/>
            <person name="Amedeo P."/>
            <person name="Haas B."/>
            <person name="El-Sayed N.M."/>
            <person name="Wortman J.R."/>
            <person name="Feldblyum T."/>
            <person name="Tallon L."/>
            <person name="Schatz M."/>
            <person name="Shumway M."/>
            <person name="Koo H."/>
            <person name="Salzberg S.L."/>
            <person name="Schobel S."/>
            <person name="Pertea M."/>
            <person name="Pop M."/>
            <person name="White O."/>
            <person name="Barton G.J."/>
            <person name="Carlow C.K."/>
            <person name="Crawford M.J."/>
            <person name="Daub J."/>
            <person name="Dimmic M.W."/>
            <person name="Estes C.F."/>
            <person name="Foster J.M."/>
            <person name="Ganatra M."/>
            <person name="Gregory W.F."/>
            <person name="Johnson N.M."/>
            <person name="Jin J."/>
            <person name="Komuniecki R."/>
            <person name="Korf I."/>
            <person name="Kumar S."/>
            <person name="Laney S."/>
            <person name="Li B.W."/>
            <person name="Li W."/>
            <person name="Lindblom T.H."/>
            <person name="Lustigman S."/>
            <person name="Ma D."/>
            <person name="Maina C.V."/>
            <person name="Martin D.M."/>
            <person name="McCarter J.P."/>
            <person name="McReynolds L."/>
            <person name="Mitreva M."/>
            <person name="Nutman T.B."/>
            <person name="Parkinson J."/>
            <person name="Peregrin-Alvarez J.M."/>
            <person name="Poole C."/>
            <person name="Ren Q."/>
            <person name="Saunders L."/>
            <person name="Sluder A.E."/>
            <person name="Smith K."/>
            <person name="Stanke M."/>
            <person name="Unnasch T.R."/>
            <person name="Ware J."/>
            <person name="Wei A.D."/>
            <person name="Weil G."/>
            <person name="Williams D.J."/>
            <person name="Zhang Y."/>
            <person name="Williams S.A."/>
            <person name="Fraser-Liggett C."/>
            <person name="Slatko B."/>
            <person name="Blaxter M.L."/>
            <person name="Scott A.L."/>
        </authorList>
    </citation>
    <scope>NUCLEOTIDE SEQUENCE</scope>
    <source>
        <strain evidence="1 3">FR3</strain>
    </source>
</reference>
<dbReference type="CTD" id="6096587"/>
<accession>A0A0K0JV77</accession>
<accession>A0A4E9FSS4</accession>
<evidence type="ECO:0000313" key="5">
    <source>
        <dbReference type="WormBase" id="Bm8236"/>
    </source>
</evidence>
<reference evidence="1" key="2">
    <citation type="submission" date="2012-12" db="EMBL/GenBank/DDBJ databases">
        <authorList>
            <person name="Gao Y.W."/>
            <person name="Fan S.T."/>
            <person name="Sun H.T."/>
            <person name="Wang Z."/>
            <person name="Gao X.L."/>
            <person name="Li Y.G."/>
            <person name="Wang T.C."/>
            <person name="Zhang K."/>
            <person name="Xu W.W."/>
            <person name="Yu Z.J."/>
            <person name="Xia X.Z."/>
        </authorList>
    </citation>
    <scope>NUCLEOTIDE SEQUENCE</scope>
    <source>
        <strain evidence="1">FR3</strain>
    </source>
</reference>
<dbReference type="KEGG" id="bmy:BM_BM8236"/>
<dbReference type="AlphaFoldDB" id="A0A0K0JV77"/>
<dbReference type="RefSeq" id="XP_001893132.2">
    <property type="nucleotide sequence ID" value="XM_001893097.2"/>
</dbReference>
<organism evidence="3 4">
    <name type="scientific">Brugia malayi</name>
    <name type="common">Filarial nematode worm</name>
    <dbReference type="NCBI Taxonomy" id="6279"/>
    <lineage>
        <taxon>Eukaryota</taxon>
        <taxon>Metazoa</taxon>
        <taxon>Ecdysozoa</taxon>
        <taxon>Nematoda</taxon>
        <taxon>Chromadorea</taxon>
        <taxon>Rhabditida</taxon>
        <taxon>Spirurina</taxon>
        <taxon>Spiruromorpha</taxon>
        <taxon>Filarioidea</taxon>
        <taxon>Onchocercidae</taxon>
        <taxon>Brugia</taxon>
    </lineage>
</organism>
<evidence type="ECO:0000313" key="3">
    <source>
        <dbReference type="Proteomes" id="UP000006672"/>
    </source>
</evidence>
<dbReference type="OMA" id="MLYMSTK"/>
<dbReference type="EMBL" id="CAAKNF010000058">
    <property type="protein sequence ID" value="VIP00357.1"/>
    <property type="molecule type" value="Genomic_DNA"/>
</dbReference>
<gene>
    <name evidence="1 4 5" type="ORF">Bm8236</name>
    <name evidence="2" type="ORF">BM_BM8236</name>
    <name evidence="1" type="ORF">BM_Bm8236</name>
</gene>
<dbReference type="EMBL" id="LN855662">
    <property type="protein sequence ID" value="CDQ06561.1"/>
    <property type="molecule type" value="Genomic_DNA"/>
</dbReference>
<proteinExistence type="predicted"/>
<dbReference type="WBParaSite" id="Bm8236.1">
    <property type="protein sequence ID" value="Bm8236.1"/>
    <property type="gene ID" value="WBGene00228497"/>
</dbReference>
<evidence type="ECO:0000313" key="4">
    <source>
        <dbReference type="WBParaSite" id="Bm8236.1"/>
    </source>
</evidence>
<evidence type="ECO:0000313" key="1">
    <source>
        <dbReference type="EMBL" id="CDQ06561.1"/>
    </source>
</evidence>
<dbReference type="Proteomes" id="UP000006672">
    <property type="component" value="Unassembled WGS sequence"/>
</dbReference>
<sequence length="396" mass="45963">MALQSVPRKKPNEMLSSRFMFDARINIPAQMLRQEECCVSFIVAHGPRSIEFEFKINVADFRRENPKMLVNCRSELRMQISGLITIRFGASKDTNNIVDAETILNETQETDFENIFVMRGTDPFLESLHNIIMLAEYGNGLIGFSILILYQEAEFMQFVAQKSRLRLLTYAELQNSRLNSKAYKDFAVFGINTYSITCSKWMLYMSTKYFHRLINENPAVNHATLNYPHDVIGYALSLAVQNQFHQELQKDFRKMRQTIELLCILEPVNVNIAIETIAIELEAAIFDEWKHIDLNDLVRILTLPKYWELEELKIAARSVIIDLHSKQFQEEYNEHSTGVRCAVYRDLILCGTLDEICKPVESELEKIKKMGWKMSIVKKRVRFVEGSSQNKAELYG</sequence>
<protein>
    <submittedName>
        <fullName evidence="1 4">Bm8236</fullName>
    </submittedName>
</protein>
<dbReference type="GeneID" id="6096587"/>